<keyword evidence="1" id="KW-1133">Transmembrane helix</keyword>
<gene>
    <name evidence="2" type="ORF">LCGC14_2443970</name>
</gene>
<feature type="non-terminal residue" evidence="2">
    <location>
        <position position="1"/>
    </location>
</feature>
<accession>A0A0F9DV71</accession>
<dbReference type="EMBL" id="LAZR01037673">
    <property type="protein sequence ID" value="KKL21586.1"/>
    <property type="molecule type" value="Genomic_DNA"/>
</dbReference>
<proteinExistence type="predicted"/>
<name>A0A0F9DV71_9ZZZZ</name>
<organism evidence="2">
    <name type="scientific">marine sediment metagenome</name>
    <dbReference type="NCBI Taxonomy" id="412755"/>
    <lineage>
        <taxon>unclassified sequences</taxon>
        <taxon>metagenomes</taxon>
        <taxon>ecological metagenomes</taxon>
    </lineage>
</organism>
<evidence type="ECO:0000256" key="1">
    <source>
        <dbReference type="SAM" id="Phobius"/>
    </source>
</evidence>
<keyword evidence="1" id="KW-0812">Transmembrane</keyword>
<dbReference type="AlphaFoldDB" id="A0A0F9DV71"/>
<evidence type="ECO:0000313" key="2">
    <source>
        <dbReference type="EMBL" id="KKL21586.1"/>
    </source>
</evidence>
<keyword evidence="1" id="KW-0472">Membrane</keyword>
<comment type="caution">
    <text evidence="2">The sequence shown here is derived from an EMBL/GenBank/DDBJ whole genome shotgun (WGS) entry which is preliminary data.</text>
</comment>
<sequence>DYSYLEGTLWTVPLVYIKIILFYPLSGAFMISFIIMMVNVFMGVARLFT</sequence>
<reference evidence="2" key="1">
    <citation type="journal article" date="2015" name="Nature">
        <title>Complex archaea that bridge the gap between prokaryotes and eukaryotes.</title>
        <authorList>
            <person name="Spang A."/>
            <person name="Saw J.H."/>
            <person name="Jorgensen S.L."/>
            <person name="Zaremba-Niedzwiedzka K."/>
            <person name="Martijn J."/>
            <person name="Lind A.E."/>
            <person name="van Eijk R."/>
            <person name="Schleper C."/>
            <person name="Guy L."/>
            <person name="Ettema T.J."/>
        </authorList>
    </citation>
    <scope>NUCLEOTIDE SEQUENCE</scope>
</reference>
<protein>
    <submittedName>
        <fullName evidence="2">Uncharacterized protein</fullName>
    </submittedName>
</protein>
<feature type="transmembrane region" description="Helical" evidence="1">
    <location>
        <begin position="20"/>
        <end position="45"/>
    </location>
</feature>